<feature type="transmembrane region" description="Helical" evidence="2">
    <location>
        <begin position="157"/>
        <end position="175"/>
    </location>
</feature>
<dbReference type="EMBL" id="JAWDIU010000007">
    <property type="protein sequence ID" value="MDU0328395.1"/>
    <property type="molecule type" value="Genomic_DNA"/>
</dbReference>
<protein>
    <submittedName>
        <fullName evidence="3">Uncharacterized protein</fullName>
    </submittedName>
</protein>
<evidence type="ECO:0000313" key="3">
    <source>
        <dbReference type="EMBL" id="MDU0328395.1"/>
    </source>
</evidence>
<reference evidence="3 4" key="1">
    <citation type="submission" date="2023-09" db="EMBL/GenBank/DDBJ databases">
        <title>Microbacterium fusihabitans sp. nov., Microbacterium phycihabitans sp. nov., and Microbacterium cervinum sp. nov., isolated from dried seaweeds of beach.</title>
        <authorList>
            <person name="Lee S.D."/>
        </authorList>
    </citation>
    <scope>NUCLEOTIDE SEQUENCE [LARGE SCALE GENOMIC DNA]</scope>
    <source>
        <strain evidence="3 4">KSW2-21</strain>
    </source>
</reference>
<keyword evidence="2" id="KW-0812">Transmembrane</keyword>
<keyword evidence="4" id="KW-1185">Reference proteome</keyword>
<evidence type="ECO:0000256" key="1">
    <source>
        <dbReference type="SAM" id="MobiDB-lite"/>
    </source>
</evidence>
<name>A0ABU3RZS7_9MICO</name>
<organism evidence="3 4">
    <name type="scientific">Microbacterium algihabitans</name>
    <dbReference type="NCBI Taxonomy" id="3075992"/>
    <lineage>
        <taxon>Bacteria</taxon>
        <taxon>Bacillati</taxon>
        <taxon>Actinomycetota</taxon>
        <taxon>Actinomycetes</taxon>
        <taxon>Micrococcales</taxon>
        <taxon>Microbacteriaceae</taxon>
        <taxon>Microbacterium</taxon>
    </lineage>
</organism>
<dbReference type="RefSeq" id="WP_144828139.1">
    <property type="nucleotide sequence ID" value="NZ_JAWDIU010000007.1"/>
</dbReference>
<comment type="caution">
    <text evidence="3">The sequence shown here is derived from an EMBL/GenBank/DDBJ whole genome shotgun (WGS) entry which is preliminary data.</text>
</comment>
<dbReference type="Proteomes" id="UP001256673">
    <property type="component" value="Unassembled WGS sequence"/>
</dbReference>
<keyword evidence="2" id="KW-1133">Transmembrane helix</keyword>
<accession>A0ABU3RZS7</accession>
<feature type="compositionally biased region" description="Acidic residues" evidence="1">
    <location>
        <begin position="1"/>
        <end position="19"/>
    </location>
</feature>
<evidence type="ECO:0000256" key="2">
    <source>
        <dbReference type="SAM" id="Phobius"/>
    </source>
</evidence>
<keyword evidence="2" id="KW-0472">Membrane</keyword>
<feature type="region of interest" description="Disordered" evidence="1">
    <location>
        <begin position="1"/>
        <end position="20"/>
    </location>
</feature>
<feature type="transmembrane region" description="Helical" evidence="2">
    <location>
        <begin position="134"/>
        <end position="151"/>
    </location>
</feature>
<proteinExistence type="predicted"/>
<sequence length="204" mass="22146">MKEVDGDLDEDCGAEEEVGRDDTLPVIARVSRSADGRRGSAEALAHRRTLFGRRVPERSSCCRGPIDHVDQELTSVCLCHVDCSWRRGGWMVGRPTGFAAAYAAASPGVNGWTYRARDLLAGDMGMTNAEVKRIVLPTVPLSALTVVAFVLAVNGLWVLAVIVIAVAVASLIWSVRRERNRDADEALARAARYEAAERDQDPVS</sequence>
<evidence type="ECO:0000313" key="4">
    <source>
        <dbReference type="Proteomes" id="UP001256673"/>
    </source>
</evidence>
<gene>
    <name evidence="3" type="ORF">RWH43_16670</name>
</gene>